<dbReference type="InterPro" id="IPR005131">
    <property type="entry name" value="Ser_deHydtase_bsu"/>
</dbReference>
<dbReference type="PANTHER" id="PTHR30182:SF12">
    <property type="entry name" value="L-SERINE DEHYDRATASE, BETA CHAIN-RELATED"/>
    <property type="match status" value="1"/>
</dbReference>
<dbReference type="CDD" id="cd04879">
    <property type="entry name" value="ACT_3PGDH-like"/>
    <property type="match status" value="1"/>
</dbReference>
<keyword evidence="7 10" id="KW-0411">Iron-sulfur</keyword>
<dbReference type="RefSeq" id="WP_154528294.1">
    <property type="nucleotide sequence ID" value="NZ_JAXDZJ010000164.1"/>
</dbReference>
<evidence type="ECO:0000256" key="3">
    <source>
        <dbReference type="ARBA" id="ARBA00022432"/>
    </source>
</evidence>
<evidence type="ECO:0000256" key="4">
    <source>
        <dbReference type="ARBA" id="ARBA00022485"/>
    </source>
</evidence>
<evidence type="ECO:0000256" key="7">
    <source>
        <dbReference type="ARBA" id="ARBA00023014"/>
    </source>
</evidence>
<protein>
    <recommendedName>
        <fullName evidence="10">L-serine dehydratase</fullName>
        <ecNumber evidence="10">4.3.1.17</ecNumber>
    </recommendedName>
</protein>
<dbReference type="GO" id="GO:0046872">
    <property type="term" value="F:metal ion binding"/>
    <property type="evidence" value="ECO:0007669"/>
    <property type="project" value="UniProtKB-KW"/>
</dbReference>
<dbReference type="EC" id="4.3.1.17" evidence="10"/>
<dbReference type="InterPro" id="IPR045865">
    <property type="entry name" value="ACT-like_dom_sf"/>
</dbReference>
<dbReference type="SUPFAM" id="SSF55021">
    <property type="entry name" value="ACT-like"/>
    <property type="match status" value="1"/>
</dbReference>
<dbReference type="AlphaFoldDB" id="A0A6L5YAH1"/>
<evidence type="ECO:0000256" key="2">
    <source>
        <dbReference type="ARBA" id="ARBA00008636"/>
    </source>
</evidence>
<organism evidence="12 13">
    <name type="scientific">Pyramidobacter porci</name>
    <dbReference type="NCBI Taxonomy" id="2605789"/>
    <lineage>
        <taxon>Bacteria</taxon>
        <taxon>Thermotogati</taxon>
        <taxon>Synergistota</taxon>
        <taxon>Synergistia</taxon>
        <taxon>Synergistales</taxon>
        <taxon>Dethiosulfovibrionaceae</taxon>
        <taxon>Pyramidobacter</taxon>
    </lineage>
</organism>
<evidence type="ECO:0000256" key="1">
    <source>
        <dbReference type="ARBA" id="ARBA00001966"/>
    </source>
</evidence>
<keyword evidence="13" id="KW-1185">Reference proteome</keyword>
<accession>A0A6L5YAH1</accession>
<evidence type="ECO:0000313" key="13">
    <source>
        <dbReference type="Proteomes" id="UP000473699"/>
    </source>
</evidence>
<gene>
    <name evidence="12" type="primary">sdaAB</name>
    <name evidence="12" type="ORF">FYJ74_03940</name>
</gene>
<reference evidence="12 13" key="1">
    <citation type="submission" date="2019-08" db="EMBL/GenBank/DDBJ databases">
        <title>In-depth cultivation of the pig gut microbiome towards novel bacterial diversity and tailored functional studies.</title>
        <authorList>
            <person name="Wylensek D."/>
            <person name="Hitch T.C.A."/>
            <person name="Clavel T."/>
        </authorList>
    </citation>
    <scope>NUCLEOTIDE SEQUENCE [LARGE SCALE GENOMIC DNA]</scope>
    <source>
        <strain evidence="12 13">SM-530-WT-4B</strain>
    </source>
</reference>
<evidence type="ECO:0000256" key="5">
    <source>
        <dbReference type="ARBA" id="ARBA00022723"/>
    </source>
</evidence>
<dbReference type="Gene3D" id="3.30.1330.90">
    <property type="entry name" value="D-3-phosphoglycerate dehydrogenase, domain 3"/>
    <property type="match status" value="1"/>
</dbReference>
<comment type="cofactor">
    <cofactor evidence="1 10">
        <name>[4Fe-4S] cluster</name>
        <dbReference type="ChEBI" id="CHEBI:49883"/>
    </cofactor>
</comment>
<keyword evidence="3 10" id="KW-0312">Gluconeogenesis</keyword>
<dbReference type="GO" id="GO:0006094">
    <property type="term" value="P:gluconeogenesis"/>
    <property type="evidence" value="ECO:0007669"/>
    <property type="project" value="UniProtKB-KW"/>
</dbReference>
<dbReference type="PANTHER" id="PTHR30182">
    <property type="entry name" value="L-SERINE DEHYDRATASE"/>
    <property type="match status" value="1"/>
</dbReference>
<dbReference type="InterPro" id="IPR029009">
    <property type="entry name" value="ASB_dom_sf"/>
</dbReference>
<dbReference type="SUPFAM" id="SSF143548">
    <property type="entry name" value="Serine metabolism enzymes domain"/>
    <property type="match status" value="1"/>
</dbReference>
<dbReference type="PROSITE" id="PS51671">
    <property type="entry name" value="ACT"/>
    <property type="match status" value="1"/>
</dbReference>
<keyword evidence="4 10" id="KW-0004">4Fe-4S</keyword>
<comment type="similarity">
    <text evidence="2 10">Belongs to the iron-sulfur dependent L-serine dehydratase family.</text>
</comment>
<dbReference type="EMBL" id="VUNH01000003">
    <property type="protein sequence ID" value="MST55193.1"/>
    <property type="molecule type" value="Genomic_DNA"/>
</dbReference>
<dbReference type="GO" id="GO:0003941">
    <property type="term" value="F:L-serine ammonia-lyase activity"/>
    <property type="evidence" value="ECO:0007669"/>
    <property type="project" value="UniProtKB-UniRule"/>
</dbReference>
<dbReference type="GO" id="GO:0051539">
    <property type="term" value="F:4 iron, 4 sulfur cluster binding"/>
    <property type="evidence" value="ECO:0007669"/>
    <property type="project" value="UniProtKB-UniRule"/>
</dbReference>
<dbReference type="Gene3D" id="3.30.70.260">
    <property type="match status" value="1"/>
</dbReference>
<keyword evidence="6 10" id="KW-0408">Iron</keyword>
<dbReference type="InterPro" id="IPR004643">
    <property type="entry name" value="Fe-S_L-Ser_bsu"/>
</dbReference>
<evidence type="ECO:0000256" key="10">
    <source>
        <dbReference type="RuleBase" id="RU366059"/>
    </source>
</evidence>
<keyword evidence="5 10" id="KW-0479">Metal-binding</keyword>
<evidence type="ECO:0000259" key="11">
    <source>
        <dbReference type="PROSITE" id="PS51671"/>
    </source>
</evidence>
<proteinExistence type="inferred from homology"/>
<evidence type="ECO:0000256" key="9">
    <source>
        <dbReference type="ARBA" id="ARBA00049406"/>
    </source>
</evidence>
<dbReference type="Pfam" id="PF01842">
    <property type="entry name" value="ACT"/>
    <property type="match status" value="1"/>
</dbReference>
<evidence type="ECO:0000256" key="8">
    <source>
        <dbReference type="ARBA" id="ARBA00023239"/>
    </source>
</evidence>
<comment type="catalytic activity">
    <reaction evidence="9 10">
        <text>L-serine = pyruvate + NH4(+)</text>
        <dbReference type="Rhea" id="RHEA:19169"/>
        <dbReference type="ChEBI" id="CHEBI:15361"/>
        <dbReference type="ChEBI" id="CHEBI:28938"/>
        <dbReference type="ChEBI" id="CHEBI:33384"/>
        <dbReference type="EC" id="4.3.1.17"/>
    </reaction>
</comment>
<evidence type="ECO:0000256" key="6">
    <source>
        <dbReference type="ARBA" id="ARBA00023004"/>
    </source>
</evidence>
<dbReference type="InterPro" id="IPR002912">
    <property type="entry name" value="ACT_dom"/>
</dbReference>
<keyword evidence="8 10" id="KW-0456">Lyase</keyword>
<name>A0A6L5YAH1_9BACT</name>
<comment type="caution">
    <text evidence="12">The sequence shown here is derived from an EMBL/GenBank/DDBJ whole genome shotgun (WGS) entry which is preliminary data.</text>
</comment>
<dbReference type="PIRSF" id="PIRSF036692">
    <property type="entry name" value="SDH_B"/>
    <property type="match status" value="1"/>
</dbReference>
<dbReference type="InterPro" id="IPR051318">
    <property type="entry name" value="Fe-S_L-Ser"/>
</dbReference>
<sequence length="227" mass="24558">MSLLDIVGPVMIGPSSSHTAGAVRIGMLARRLWGWKRPLRSAKLFLRGSFAATYWGHGTDRGLVAGLLRMQPDDLRIPRSFEVARAEGLDFSFDTEEIDGAHPNSVRVVMSDGAERCEVVGASIGGGAVELRAVDGFPMVVPFDQPALIVMHRDQPGVVSAITGEFYRLGLNVARMEMERRVRGGMAVFVFVLDGAVPADLDERIRTIVPACQRVILLKSAEEGASA</sequence>
<dbReference type="NCBIfam" id="TIGR00719">
    <property type="entry name" value="sda_beta"/>
    <property type="match status" value="1"/>
</dbReference>
<feature type="domain" description="ACT" evidence="11">
    <location>
        <begin position="147"/>
        <end position="226"/>
    </location>
</feature>
<dbReference type="Proteomes" id="UP000473699">
    <property type="component" value="Unassembled WGS sequence"/>
</dbReference>
<dbReference type="Pfam" id="PF03315">
    <property type="entry name" value="SDH_beta"/>
    <property type="match status" value="1"/>
</dbReference>
<evidence type="ECO:0000313" key="12">
    <source>
        <dbReference type="EMBL" id="MST55193.1"/>
    </source>
</evidence>